<reference evidence="2" key="1">
    <citation type="journal article" date="2022" name="bioRxiv">
        <title>Sequencing and chromosome-scale assembly of the giantPleurodeles waltlgenome.</title>
        <authorList>
            <person name="Brown T."/>
            <person name="Elewa A."/>
            <person name="Iarovenko S."/>
            <person name="Subramanian E."/>
            <person name="Araus A.J."/>
            <person name="Petzold A."/>
            <person name="Susuki M."/>
            <person name="Suzuki K.-i.T."/>
            <person name="Hayashi T."/>
            <person name="Toyoda A."/>
            <person name="Oliveira C."/>
            <person name="Osipova E."/>
            <person name="Leigh N.D."/>
            <person name="Simon A."/>
            <person name="Yun M.H."/>
        </authorList>
    </citation>
    <scope>NUCLEOTIDE SEQUENCE</scope>
    <source>
        <strain evidence="2">20211129_DDA</strain>
        <tissue evidence="2">Liver</tissue>
    </source>
</reference>
<keyword evidence="3" id="KW-1185">Reference proteome</keyword>
<organism evidence="2 3">
    <name type="scientific">Pleurodeles waltl</name>
    <name type="common">Iberian ribbed newt</name>
    <dbReference type="NCBI Taxonomy" id="8319"/>
    <lineage>
        <taxon>Eukaryota</taxon>
        <taxon>Metazoa</taxon>
        <taxon>Chordata</taxon>
        <taxon>Craniata</taxon>
        <taxon>Vertebrata</taxon>
        <taxon>Euteleostomi</taxon>
        <taxon>Amphibia</taxon>
        <taxon>Batrachia</taxon>
        <taxon>Caudata</taxon>
        <taxon>Salamandroidea</taxon>
        <taxon>Salamandridae</taxon>
        <taxon>Pleurodelinae</taxon>
        <taxon>Pleurodeles</taxon>
    </lineage>
</organism>
<dbReference type="Proteomes" id="UP001066276">
    <property type="component" value="Chromosome 6"/>
</dbReference>
<feature type="non-terminal residue" evidence="2">
    <location>
        <position position="52"/>
    </location>
</feature>
<protein>
    <submittedName>
        <fullName evidence="2">Uncharacterized protein</fullName>
    </submittedName>
</protein>
<comment type="caution">
    <text evidence="2">The sequence shown here is derived from an EMBL/GenBank/DDBJ whole genome shotgun (WGS) entry which is preliminary data.</text>
</comment>
<name>A0AAV7Q488_PLEWA</name>
<evidence type="ECO:0000313" key="2">
    <source>
        <dbReference type="EMBL" id="KAJ1135181.1"/>
    </source>
</evidence>
<accession>A0AAV7Q488</accession>
<gene>
    <name evidence="2" type="ORF">NDU88_001626</name>
</gene>
<dbReference type="AlphaFoldDB" id="A0AAV7Q488"/>
<dbReference type="EMBL" id="JANPWB010000010">
    <property type="protein sequence ID" value="KAJ1135181.1"/>
    <property type="molecule type" value="Genomic_DNA"/>
</dbReference>
<evidence type="ECO:0000313" key="3">
    <source>
        <dbReference type="Proteomes" id="UP001066276"/>
    </source>
</evidence>
<evidence type="ECO:0000256" key="1">
    <source>
        <dbReference type="SAM" id="MobiDB-lite"/>
    </source>
</evidence>
<sequence length="52" mass="5514">MALNVGTAGAGSRKPTCYECKYTGRGREETPEELPWGPRGSPCSRCQASPGL</sequence>
<feature type="region of interest" description="Disordered" evidence="1">
    <location>
        <begin position="26"/>
        <end position="52"/>
    </location>
</feature>
<proteinExistence type="predicted"/>